<dbReference type="InterPro" id="IPR006222">
    <property type="entry name" value="GCVT_N"/>
</dbReference>
<feature type="region of interest" description="Disordered" evidence="1">
    <location>
        <begin position="1300"/>
        <end position="1358"/>
    </location>
</feature>
<dbReference type="EMBL" id="AEYI02002466">
    <property type="protein sequence ID" value="KFG28181.1"/>
    <property type="molecule type" value="Genomic_DNA"/>
</dbReference>
<gene>
    <name evidence="3" type="ORF">TGP89_283820</name>
</gene>
<feature type="compositionally biased region" description="Low complexity" evidence="1">
    <location>
        <begin position="355"/>
        <end position="368"/>
    </location>
</feature>
<evidence type="ECO:0000259" key="2">
    <source>
        <dbReference type="Pfam" id="PF01571"/>
    </source>
</evidence>
<dbReference type="EC" id="2.1.2.10" evidence="3"/>
<dbReference type="SUPFAM" id="SSF101790">
    <property type="entry name" value="Aminomethyltransferase beta-barrel domain"/>
    <property type="match status" value="1"/>
</dbReference>
<dbReference type="InterPro" id="IPR029043">
    <property type="entry name" value="GcvT/YgfZ_C"/>
</dbReference>
<dbReference type="VEuPathDB" id="ToxoDB:TGP89_283820"/>
<feature type="compositionally biased region" description="Basic and acidic residues" evidence="1">
    <location>
        <begin position="1778"/>
        <end position="1797"/>
    </location>
</feature>
<dbReference type="Pfam" id="PF01571">
    <property type="entry name" value="GCV_T"/>
    <property type="match status" value="1"/>
</dbReference>
<feature type="region of interest" description="Disordered" evidence="1">
    <location>
        <begin position="199"/>
        <end position="241"/>
    </location>
</feature>
<feature type="region of interest" description="Disordered" evidence="1">
    <location>
        <begin position="1002"/>
        <end position="1125"/>
    </location>
</feature>
<dbReference type="GO" id="GO:0004047">
    <property type="term" value="F:aminomethyltransferase activity"/>
    <property type="evidence" value="ECO:0007669"/>
    <property type="project" value="UniProtKB-EC"/>
</dbReference>
<accession>A0A086J7R3</accession>
<feature type="region of interest" description="Disordered" evidence="1">
    <location>
        <begin position="416"/>
        <end position="438"/>
    </location>
</feature>
<feature type="compositionally biased region" description="Basic and acidic residues" evidence="1">
    <location>
        <begin position="300"/>
        <end position="330"/>
    </location>
</feature>
<feature type="compositionally biased region" description="Basic and acidic residues" evidence="1">
    <location>
        <begin position="584"/>
        <end position="610"/>
    </location>
</feature>
<name>A0A086J7R3_TOXGO</name>
<dbReference type="InterPro" id="IPR028896">
    <property type="entry name" value="GcvT/YgfZ/DmdA"/>
</dbReference>
<evidence type="ECO:0000313" key="3">
    <source>
        <dbReference type="EMBL" id="KFG28181.1"/>
    </source>
</evidence>
<dbReference type="PANTHER" id="PTHR43757">
    <property type="entry name" value="AMINOMETHYLTRANSFERASE"/>
    <property type="match status" value="1"/>
</dbReference>
<feature type="compositionally biased region" description="Low complexity" evidence="1">
    <location>
        <begin position="643"/>
        <end position="656"/>
    </location>
</feature>
<sequence>MPPLTVLPRRQASSNWRRRRSLPLSPSTRGLCFGLSFHQGSPFKLRACGDARGLVTPATCSEFRLQRKKGDSDSSLSSPCPLCSSLSSSFSSFSSVSCSFSSAPSLRSSCHGFVSSSPLFVSPLAAFTHSSLLNPLPTFFFSSSLSASPRSASFSSCSRSCSPSLCFRLSAPRLSGPVSRRVARLREAREFELLLRRQENASAPDASPAQADRRSSTPPTSASSQASASQASSQTSGRPLGVEGRAFLRRGGAWREPLRNVEKDEGENLASSAFLSQAFGAVESEVIRALRAAAQIRRRGAYERRTRDREEDRGQRGRQDLPEQSEKRLDTTSSQETPKETRPSSSTLHTHVENSSHPSSSSPSSSSASGELVELYLSHVHNLRRVAPQPRAFTDLHIKHLLLPAYSANALAPPALPSSPLSAVEAEESREREGRAAGEEDIERFRTFRLPSSEGEDEVYPREARERERATERRRWRDIEGGEALVEGEGDLQKSFYGNEKNNTNIRLHATDGDGGEGALLEWQEVERRVKVEELREKEERERRRGVAAKHAEILAADIQVPGLAAVRREAAQEVAAWLAHRGLKSEEKSRGDLEKGHEETSRREGDRRPSLASSPFETEGDDDELSAGFAAEARSSQEKRFSPSSSSLSQSLSSPVGGVKEEERFADSSLFPRASSADWSGRRGGRGSSEAAAFAPEERAAVVLSPSSVSPENSLSPSASLSAPSFVLATANARMRDRLVCSLYPRSRANEDFILASSSSSLSPSSSCSLSASSAPSSSPSSSSPCSSLFSCEACESEGDSASASAQRLVRSVSEEGRETARPFERGEHENPLSEAEERLMRAVFSEALEASGDRRVSGTDEPMDVSAMCALPSSVGRRRRPSPFSGGGREGIDEACLTPHEGSPFGGPSGGRDRPVGSAATRGALRDGDTPAGLETKRVKGDSESRGRKRHTVQCEREDEPTPCRSKRDEERAEVAARRKTEFDMRWAASCAGLAGAEALGVSSRTPQRGRTRLGEETALGVEAESCGGRHGGEEDFLFETGENADGRSTKVSLQSGARRCGRDDSARFLSQDRDSSETRNQEREEEFASFDTGSSAGRGGGRAEEHPSTGSSSSAPPDDPFEDMRQIKVNRELAEFWKERGATDFGLYNECYLPFTTRVGALAAYRATRESAAVFDVSFRRVWHFRGRDRLSVLDMLLSCDLERGMRVGDAQYAVLLDSRGLVLDDCFVAKLSSRVEVWLSGAAPSHCFDYVAQFINYCRQTGLDVSLTPLRSSACVIALQGPRAFDILADRVQTSGSSPSSPSSLSPSVSSLSPSVSSSSLVDSGVAGGRTAEGQETQHSSVRSDEATGEEGEYVPRVQMRTAWGTPLTVEGLMGLPYMSAFEIGVATRRSLDRAELCWEDATCLRLGSTGEDGLEVSFASPAPALAFLKLLFDPPSSPSPPAVVASCLSPPSMPPLSSSSSSVASSVSSVGPASALVPSVGCLHALDMLRMESGLVRVGVDVKTHHSLPQASLCSLLSLYKIRRRLLLSYEAVQKQFTLGAKMQRVGIIVGHADRLAAVGAWVRAEDRRRRESQRLWLSLRGARPPHTKRKTLGEAQRRRRESEEETVNKDEEDLLIGFASGTHEDASRAWRSQPRDPRLPASGASSLVPKIRRRSSVAVVSPSLETESRKRQPEGYFPFHGCIIMSNPHRRPIGVVTSCSWSPHFKSRLAQGLVLREFAKHNQALLIAIPLPVPAHWSARRRGRALRSKQFRCLVPGQVHRLPFVPHNYPQSDRDRARSVERPFVRDEKKKEKARLKVRSL</sequence>
<feature type="compositionally biased region" description="Basic and acidic residues" evidence="1">
    <location>
        <begin position="1597"/>
        <end position="1614"/>
    </location>
</feature>
<feature type="compositionally biased region" description="Basic and acidic residues" evidence="1">
    <location>
        <begin position="926"/>
        <end position="948"/>
    </location>
</feature>
<feature type="compositionally biased region" description="Basic and acidic residues" evidence="1">
    <location>
        <begin position="1063"/>
        <end position="1085"/>
    </location>
</feature>
<feature type="region of interest" description="Disordered" evidence="1">
    <location>
        <begin position="580"/>
        <end position="722"/>
    </location>
</feature>
<feature type="region of interest" description="Disordered" evidence="1">
    <location>
        <begin position="1630"/>
        <end position="1652"/>
    </location>
</feature>
<dbReference type="InterPro" id="IPR027266">
    <property type="entry name" value="TrmE/GcvT-like"/>
</dbReference>
<dbReference type="PANTHER" id="PTHR43757:SF2">
    <property type="entry name" value="AMINOMETHYLTRANSFERASE, MITOCHONDRIAL"/>
    <property type="match status" value="1"/>
</dbReference>
<dbReference type="OrthoDB" id="333842at2759"/>
<dbReference type="SUPFAM" id="SSF103025">
    <property type="entry name" value="Folate-binding domain"/>
    <property type="match status" value="1"/>
</dbReference>
<dbReference type="GO" id="GO:0005739">
    <property type="term" value="C:mitochondrion"/>
    <property type="evidence" value="ECO:0007669"/>
    <property type="project" value="TreeGrafter"/>
</dbReference>
<feature type="region of interest" description="Disordered" evidence="1">
    <location>
        <begin position="1592"/>
        <end position="1614"/>
    </location>
</feature>
<keyword evidence="3" id="KW-0808">Transferase</keyword>
<feature type="compositionally biased region" description="Basic and acidic residues" evidence="1">
    <location>
        <begin position="427"/>
        <end position="438"/>
    </location>
</feature>
<proteinExistence type="predicted"/>
<feature type="compositionally biased region" description="Basic residues" evidence="1">
    <location>
        <begin position="1798"/>
        <end position="1807"/>
    </location>
</feature>
<feature type="domain" description="GCVT N-terminal" evidence="2">
    <location>
        <begin position="1165"/>
        <end position="1296"/>
    </location>
</feature>
<feature type="compositionally biased region" description="Low complexity" evidence="1">
    <location>
        <begin position="1300"/>
        <end position="1329"/>
    </location>
</feature>
<evidence type="ECO:0000256" key="1">
    <source>
        <dbReference type="SAM" id="MobiDB-lite"/>
    </source>
</evidence>
<comment type="caution">
    <text evidence="3">The sequence shown here is derived from an EMBL/GenBank/DDBJ whole genome shotgun (WGS) entry which is preliminary data.</text>
</comment>
<feature type="region of interest" description="Disordered" evidence="1">
    <location>
        <begin position="761"/>
        <end position="785"/>
    </location>
</feature>
<dbReference type="Gene3D" id="2.40.30.110">
    <property type="entry name" value="Aminomethyltransferase beta-barrel domains"/>
    <property type="match status" value="1"/>
</dbReference>
<dbReference type="Gene3D" id="3.30.1360.120">
    <property type="entry name" value="Probable tRNA modification gtpase trme, domain 1"/>
    <property type="match status" value="2"/>
</dbReference>
<feature type="compositionally biased region" description="Basic and acidic residues" evidence="1">
    <location>
        <begin position="1630"/>
        <end position="1644"/>
    </location>
</feature>
<feature type="region of interest" description="Disordered" evidence="1">
    <location>
        <begin position="1773"/>
        <end position="1807"/>
    </location>
</feature>
<evidence type="ECO:0000313" key="4">
    <source>
        <dbReference type="Proteomes" id="UP000028828"/>
    </source>
</evidence>
<feature type="region of interest" description="Disordered" evidence="1">
    <location>
        <begin position="876"/>
        <end position="973"/>
    </location>
</feature>
<feature type="compositionally biased region" description="Low complexity" evidence="1">
    <location>
        <begin position="689"/>
        <end position="722"/>
    </location>
</feature>
<feature type="region of interest" description="Disordered" evidence="1">
    <location>
        <begin position="296"/>
        <end position="368"/>
    </location>
</feature>
<feature type="compositionally biased region" description="Basic and acidic residues" evidence="1">
    <location>
        <begin position="814"/>
        <end position="835"/>
    </location>
</feature>
<feature type="region of interest" description="Disordered" evidence="1">
    <location>
        <begin position="804"/>
        <end position="835"/>
    </location>
</feature>
<dbReference type="Proteomes" id="UP000028828">
    <property type="component" value="Unassembled WGS sequence"/>
</dbReference>
<feature type="compositionally biased region" description="Low complexity" evidence="1">
    <location>
        <begin position="201"/>
        <end position="236"/>
    </location>
</feature>
<reference evidence="3 4" key="1">
    <citation type="submission" date="2014-03" db="EMBL/GenBank/DDBJ databases">
        <authorList>
            <person name="Sibley D."/>
            <person name="Venepally P."/>
            <person name="Karamycheva S."/>
            <person name="Hadjithomas M."/>
            <person name="Khan A."/>
            <person name="Brunk B."/>
            <person name="Roos D."/>
            <person name="Caler E."/>
            <person name="Lorenzi H."/>
        </authorList>
    </citation>
    <scope>NUCLEOTIDE SEQUENCE [LARGE SCALE GENOMIC DNA]</scope>
    <source>
        <strain evidence="4">p89</strain>
    </source>
</reference>
<protein>
    <submittedName>
        <fullName evidence="3">Glycine cleavage T-protein (Aminomethyl transferase) domain-containing protein</fullName>
        <ecNumber evidence="3">2.1.2.10</ecNumber>
    </submittedName>
</protein>
<feature type="compositionally biased region" description="Basic and acidic residues" evidence="1">
    <location>
        <begin position="955"/>
        <end position="973"/>
    </location>
</feature>
<organism evidence="3 4">
    <name type="scientific">Toxoplasma gondii p89</name>
    <dbReference type="NCBI Taxonomy" id="943119"/>
    <lineage>
        <taxon>Eukaryota</taxon>
        <taxon>Sar</taxon>
        <taxon>Alveolata</taxon>
        <taxon>Apicomplexa</taxon>
        <taxon>Conoidasida</taxon>
        <taxon>Coccidia</taxon>
        <taxon>Eucoccidiorida</taxon>
        <taxon>Eimeriorina</taxon>
        <taxon>Sarcocystidae</taxon>
        <taxon>Toxoplasma</taxon>
    </lineage>
</organism>